<dbReference type="Pfam" id="PF04069">
    <property type="entry name" value="OpuAC"/>
    <property type="match status" value="1"/>
</dbReference>
<dbReference type="InterPro" id="IPR035906">
    <property type="entry name" value="MetI-like_sf"/>
</dbReference>
<name>A0ABT4D199_9CLOT</name>
<dbReference type="PANTHER" id="PTHR30177:SF4">
    <property type="entry name" value="OSMOPROTECTANT IMPORT PERMEASE PROTEIN OSMW"/>
    <property type="match status" value="1"/>
</dbReference>
<proteinExistence type="inferred from homology"/>
<accession>A0ABT4D199</accession>
<feature type="domain" description="ABC transmembrane type-1" evidence="9">
    <location>
        <begin position="19"/>
        <end position="198"/>
    </location>
</feature>
<evidence type="ECO:0000313" key="10">
    <source>
        <dbReference type="EMBL" id="MCY6485001.1"/>
    </source>
</evidence>
<protein>
    <submittedName>
        <fullName evidence="10">ABC transporter permease subunit</fullName>
    </submittedName>
</protein>
<comment type="similarity">
    <text evidence="7">In the N-terminal section; belongs to the binding-protein-dependent transport system permease family.</text>
</comment>
<dbReference type="InterPro" id="IPR051204">
    <property type="entry name" value="ABC_transp_perm/SBD"/>
</dbReference>
<gene>
    <name evidence="10" type="ORF">OW763_11665</name>
</gene>
<dbReference type="RefSeq" id="WP_268041318.1">
    <property type="nucleotide sequence ID" value="NZ_JAPQER010000004.1"/>
</dbReference>
<evidence type="ECO:0000313" key="11">
    <source>
        <dbReference type="Proteomes" id="UP001078443"/>
    </source>
</evidence>
<evidence type="ECO:0000256" key="3">
    <source>
        <dbReference type="ARBA" id="ARBA00022692"/>
    </source>
</evidence>
<dbReference type="Pfam" id="PF00528">
    <property type="entry name" value="BPD_transp_1"/>
    <property type="match status" value="1"/>
</dbReference>
<reference evidence="10" key="1">
    <citation type="submission" date="2022-12" db="EMBL/GenBank/DDBJ databases">
        <authorList>
            <person name="Wang J."/>
        </authorList>
    </citation>
    <scope>NUCLEOTIDE SEQUENCE</scope>
    <source>
        <strain evidence="10">HY-45-18</strain>
    </source>
</reference>
<keyword evidence="5 8" id="KW-0472">Membrane</keyword>
<dbReference type="Gene3D" id="3.40.190.120">
    <property type="entry name" value="Osmoprotection protein (prox), domain 2"/>
    <property type="match status" value="1"/>
</dbReference>
<dbReference type="InterPro" id="IPR000515">
    <property type="entry name" value="MetI-like"/>
</dbReference>
<comment type="subcellular location">
    <subcellularLocation>
        <location evidence="8">Cell membrane</location>
        <topology evidence="8">Multi-pass membrane protein</topology>
    </subcellularLocation>
    <subcellularLocation>
        <location evidence="1">Membrane</location>
        <topology evidence="1">Multi-pass membrane protein</topology>
    </subcellularLocation>
</comment>
<evidence type="ECO:0000256" key="4">
    <source>
        <dbReference type="ARBA" id="ARBA00022989"/>
    </source>
</evidence>
<evidence type="ECO:0000256" key="8">
    <source>
        <dbReference type="RuleBase" id="RU363032"/>
    </source>
</evidence>
<feature type="transmembrane region" description="Helical" evidence="8">
    <location>
        <begin position="80"/>
        <end position="97"/>
    </location>
</feature>
<dbReference type="Gene3D" id="3.40.190.10">
    <property type="entry name" value="Periplasmic binding protein-like II"/>
    <property type="match status" value="1"/>
</dbReference>
<keyword evidence="4 8" id="KW-1133">Transmembrane helix</keyword>
<feature type="transmembrane region" description="Helical" evidence="8">
    <location>
        <begin position="179"/>
        <end position="198"/>
    </location>
</feature>
<feature type="transmembrane region" description="Helical" evidence="8">
    <location>
        <begin position="54"/>
        <end position="74"/>
    </location>
</feature>
<dbReference type="Gene3D" id="1.10.3720.10">
    <property type="entry name" value="MetI-like"/>
    <property type="match status" value="1"/>
</dbReference>
<dbReference type="Proteomes" id="UP001078443">
    <property type="component" value="Unassembled WGS sequence"/>
</dbReference>
<organism evidence="10 11">
    <name type="scientific">Clostridium aestuarii</name>
    <dbReference type="NCBI Taxonomy" id="338193"/>
    <lineage>
        <taxon>Bacteria</taxon>
        <taxon>Bacillati</taxon>
        <taxon>Bacillota</taxon>
        <taxon>Clostridia</taxon>
        <taxon>Eubacteriales</taxon>
        <taxon>Clostridiaceae</taxon>
        <taxon>Clostridium</taxon>
    </lineage>
</organism>
<comment type="similarity">
    <text evidence="6">In the C-terminal section; belongs to the OsmX family.</text>
</comment>
<feature type="transmembrane region" description="Helical" evidence="8">
    <location>
        <begin position="233"/>
        <end position="255"/>
    </location>
</feature>
<evidence type="ECO:0000259" key="9">
    <source>
        <dbReference type="PROSITE" id="PS50928"/>
    </source>
</evidence>
<dbReference type="InterPro" id="IPR007210">
    <property type="entry name" value="ABC_Gly_betaine_transp_sub-bd"/>
</dbReference>
<dbReference type="SUPFAM" id="SSF53850">
    <property type="entry name" value="Periplasmic binding protein-like II"/>
    <property type="match status" value="1"/>
</dbReference>
<comment type="similarity">
    <text evidence="8">Belongs to the binding-protein-dependent transport system permease family.</text>
</comment>
<dbReference type="PANTHER" id="PTHR30177">
    <property type="entry name" value="GLYCINE BETAINE/L-PROLINE TRANSPORT SYSTEM PERMEASE PROTEIN PROW"/>
    <property type="match status" value="1"/>
</dbReference>
<evidence type="ECO:0000256" key="6">
    <source>
        <dbReference type="ARBA" id="ARBA00035642"/>
    </source>
</evidence>
<comment type="caution">
    <text evidence="10">The sequence shown here is derived from an EMBL/GenBank/DDBJ whole genome shotgun (WGS) entry which is preliminary data.</text>
</comment>
<feature type="transmembrane region" description="Helical" evidence="8">
    <location>
        <begin position="20"/>
        <end position="42"/>
    </location>
</feature>
<dbReference type="EMBL" id="JAPQER010000004">
    <property type="protein sequence ID" value="MCY6485001.1"/>
    <property type="molecule type" value="Genomic_DNA"/>
</dbReference>
<sequence length="532" mass="58524">MKGFFEYFMSRSDQVGHLLIQHIGLTLVAVLVAALVGVPLGILITKKKRLSGPIIGATNIIQAVPSLALLGFLIPFLGIGSAPAVIMVFLYSLLPIVKNTYIGLKNINPDMIEASKGMGLTSGQTLRMVQIPLALPVIMAGIRIAAVTAVGLMTIAAFIGAGGLGYMVFTGVQTVNNNMVLAGAIPACILALIMDFIIGKIENAVVPEGIKSKSARVNSTKIKRRSFRRRGNGFKKTAIATSVILCIVMFTGIAATENISSKDTIVIGSKNYNEQLILGNVLAVLIEENTDLKVEKKLNLGGSSVTWEALKSGDLDMYIDYTGTGFVSIMKRDSINDAEKVYEIVKDYFNKEYDVSWLKPLGFNNTYALAVRKDTVEKYNIETFSDIAKVSDKLLLGCTMEFSERDDGYKGLQHAYNMNFKDVKGIDGGLRYQAINNKECDVVDAFSTDGLLNAFNLQVLKDDKNFFPPYYAVPLVRNDTLKLHPELKELLNKLEGTLNDEEMRKLNYKVDKEDKRPEDVAREFLKDKGLIK</sequence>
<dbReference type="SUPFAM" id="SSF161098">
    <property type="entry name" value="MetI-like"/>
    <property type="match status" value="1"/>
</dbReference>
<keyword evidence="2 8" id="KW-0813">Transport</keyword>
<evidence type="ECO:0000256" key="2">
    <source>
        <dbReference type="ARBA" id="ARBA00022448"/>
    </source>
</evidence>
<evidence type="ECO:0000256" key="1">
    <source>
        <dbReference type="ARBA" id="ARBA00004141"/>
    </source>
</evidence>
<dbReference type="CDD" id="cd13609">
    <property type="entry name" value="PBP2_Opu_like_1"/>
    <property type="match status" value="1"/>
</dbReference>
<dbReference type="CDD" id="cd06261">
    <property type="entry name" value="TM_PBP2"/>
    <property type="match status" value="1"/>
</dbReference>
<evidence type="ECO:0000256" key="5">
    <source>
        <dbReference type="ARBA" id="ARBA00023136"/>
    </source>
</evidence>
<dbReference type="PROSITE" id="PS50928">
    <property type="entry name" value="ABC_TM1"/>
    <property type="match status" value="1"/>
</dbReference>
<evidence type="ECO:0000256" key="7">
    <source>
        <dbReference type="ARBA" id="ARBA00035652"/>
    </source>
</evidence>
<keyword evidence="11" id="KW-1185">Reference proteome</keyword>
<keyword evidence="3 8" id="KW-0812">Transmembrane</keyword>
<feature type="transmembrane region" description="Helical" evidence="8">
    <location>
        <begin position="133"/>
        <end position="159"/>
    </location>
</feature>